<feature type="domain" description="WW" evidence="4">
    <location>
        <begin position="242"/>
        <end position="276"/>
    </location>
</feature>
<proteinExistence type="predicted"/>
<feature type="transmembrane region" description="Helical" evidence="2">
    <location>
        <begin position="176"/>
        <end position="197"/>
    </location>
</feature>
<evidence type="ECO:0000259" key="4">
    <source>
        <dbReference type="PROSITE" id="PS50020"/>
    </source>
</evidence>
<dbReference type="AlphaFoldDB" id="A0A1Y1HM80"/>
<accession>A0A1Y1HM80</accession>
<evidence type="ECO:0000313" key="6">
    <source>
        <dbReference type="Proteomes" id="UP000054558"/>
    </source>
</evidence>
<protein>
    <recommendedName>
        <fullName evidence="4">WW domain-containing protein</fullName>
    </recommendedName>
</protein>
<keyword evidence="2" id="KW-1133">Transmembrane helix</keyword>
<keyword evidence="3" id="KW-0732">Signal</keyword>
<dbReference type="EMBL" id="DF236959">
    <property type="protein sequence ID" value="GAQ78299.1"/>
    <property type="molecule type" value="Genomic_DNA"/>
</dbReference>
<evidence type="ECO:0000256" key="1">
    <source>
        <dbReference type="SAM" id="MobiDB-lite"/>
    </source>
</evidence>
<gene>
    <name evidence="5" type="ORF">KFL_000100640</name>
</gene>
<evidence type="ECO:0000256" key="3">
    <source>
        <dbReference type="SAM" id="SignalP"/>
    </source>
</evidence>
<keyword evidence="2" id="KW-0812">Transmembrane</keyword>
<feature type="transmembrane region" description="Helical" evidence="2">
    <location>
        <begin position="343"/>
        <end position="363"/>
    </location>
</feature>
<organism evidence="5 6">
    <name type="scientific">Klebsormidium nitens</name>
    <name type="common">Green alga</name>
    <name type="synonym">Ulothrix nitens</name>
    <dbReference type="NCBI Taxonomy" id="105231"/>
    <lineage>
        <taxon>Eukaryota</taxon>
        <taxon>Viridiplantae</taxon>
        <taxon>Streptophyta</taxon>
        <taxon>Klebsormidiophyceae</taxon>
        <taxon>Klebsormidiales</taxon>
        <taxon>Klebsormidiaceae</taxon>
        <taxon>Klebsormidium</taxon>
    </lineage>
</organism>
<dbReference type="SMART" id="SM00456">
    <property type="entry name" value="WW"/>
    <property type="match status" value="1"/>
</dbReference>
<dbReference type="PROSITE" id="PS50020">
    <property type="entry name" value="WW_DOMAIN_2"/>
    <property type="match status" value="1"/>
</dbReference>
<dbReference type="InterPro" id="IPR036020">
    <property type="entry name" value="WW_dom_sf"/>
</dbReference>
<dbReference type="Gene3D" id="2.20.70.10">
    <property type="match status" value="1"/>
</dbReference>
<keyword evidence="2" id="KW-0472">Membrane</keyword>
<dbReference type="SUPFAM" id="SSF51045">
    <property type="entry name" value="WW domain"/>
    <property type="match status" value="1"/>
</dbReference>
<evidence type="ECO:0000256" key="2">
    <source>
        <dbReference type="SAM" id="Phobius"/>
    </source>
</evidence>
<name>A0A1Y1HM80_KLENI</name>
<feature type="region of interest" description="Disordered" evidence="1">
    <location>
        <begin position="124"/>
        <end position="148"/>
    </location>
</feature>
<dbReference type="InterPro" id="IPR001202">
    <property type="entry name" value="WW_dom"/>
</dbReference>
<feature type="transmembrane region" description="Helical" evidence="2">
    <location>
        <begin position="375"/>
        <end position="394"/>
    </location>
</feature>
<keyword evidence="6" id="KW-1185">Reference proteome</keyword>
<feature type="transmembrane region" description="Helical" evidence="2">
    <location>
        <begin position="477"/>
        <end position="495"/>
    </location>
</feature>
<feature type="signal peptide" evidence="3">
    <location>
        <begin position="1"/>
        <end position="22"/>
    </location>
</feature>
<evidence type="ECO:0000313" key="5">
    <source>
        <dbReference type="EMBL" id="GAQ78299.1"/>
    </source>
</evidence>
<feature type="transmembrane region" description="Helical" evidence="2">
    <location>
        <begin position="301"/>
        <end position="322"/>
    </location>
</feature>
<feature type="transmembrane region" description="Helical" evidence="2">
    <location>
        <begin position="204"/>
        <end position="226"/>
    </location>
</feature>
<feature type="chain" id="PRO_5013141273" description="WW domain-containing protein" evidence="3">
    <location>
        <begin position="23"/>
        <end position="576"/>
    </location>
</feature>
<sequence>MGSSPSLVPVLFLIAMAPPSFPSENMRHFPKASPYSTAETYEGNKTRFTACGVGNSHRGTSASAGNELEASLFIRQSRTTAAIRGVSTARSDSKAADWEKTLRAISELSRAELGRSFQRKQELQRVNQEPLRASKQGTPAAKEDQSSKAEVVVHVSEEPLNDGFLRPPQKPPGNEMWAPLIGISCLAVGIFCFVKAFELLEKHFFVMLLLDWVGFSILISVGWHLLTEATHPSTSHFRPREPGLPLDWHNLYDPKALREYYYNSAKRSAQWDHPSPGADSVNAPGGCVTRGGMLSYAISGFWHQLAVLFAPVLTTGVYFSLLRTLVWCTTSLFQSKSSFGFSLALSATLLALPAPIPFLIIELGRLLPSLIARKAFLLTAFGTALCFALPFTLIPSARSFLKAVRQAARAGLPHSDLAHWDARALARLAAAACPALSWRLQPSALRLGFSRVALFPLPFDYLLPVPVPRWELLGRSWAGILFAATMALPLARLVAAATAETPLTLGVFWATVCGSRPLRVGACVSVVAFLMRRQRDVYVARLEESERNEVEEMVTEEDLDRKALEEFDRKLGDGNS</sequence>
<reference evidence="5 6" key="1">
    <citation type="journal article" date="2014" name="Nat. Commun.">
        <title>Klebsormidium flaccidum genome reveals primary factors for plant terrestrial adaptation.</title>
        <authorList>
            <person name="Hori K."/>
            <person name="Maruyama F."/>
            <person name="Fujisawa T."/>
            <person name="Togashi T."/>
            <person name="Yamamoto N."/>
            <person name="Seo M."/>
            <person name="Sato S."/>
            <person name="Yamada T."/>
            <person name="Mori H."/>
            <person name="Tajima N."/>
            <person name="Moriyama T."/>
            <person name="Ikeuchi M."/>
            <person name="Watanabe M."/>
            <person name="Wada H."/>
            <person name="Kobayashi K."/>
            <person name="Saito M."/>
            <person name="Masuda T."/>
            <person name="Sasaki-Sekimoto Y."/>
            <person name="Mashiguchi K."/>
            <person name="Awai K."/>
            <person name="Shimojima M."/>
            <person name="Masuda S."/>
            <person name="Iwai M."/>
            <person name="Nobusawa T."/>
            <person name="Narise T."/>
            <person name="Kondo S."/>
            <person name="Saito H."/>
            <person name="Sato R."/>
            <person name="Murakawa M."/>
            <person name="Ihara Y."/>
            <person name="Oshima-Yamada Y."/>
            <person name="Ohtaka K."/>
            <person name="Satoh M."/>
            <person name="Sonobe K."/>
            <person name="Ishii M."/>
            <person name="Ohtani R."/>
            <person name="Kanamori-Sato M."/>
            <person name="Honoki R."/>
            <person name="Miyazaki D."/>
            <person name="Mochizuki H."/>
            <person name="Umetsu J."/>
            <person name="Higashi K."/>
            <person name="Shibata D."/>
            <person name="Kamiya Y."/>
            <person name="Sato N."/>
            <person name="Nakamura Y."/>
            <person name="Tabata S."/>
            <person name="Ida S."/>
            <person name="Kurokawa K."/>
            <person name="Ohta H."/>
        </authorList>
    </citation>
    <scope>NUCLEOTIDE SEQUENCE [LARGE SCALE GENOMIC DNA]</scope>
    <source>
        <strain evidence="5 6">NIES-2285</strain>
    </source>
</reference>
<dbReference type="Proteomes" id="UP000054558">
    <property type="component" value="Unassembled WGS sequence"/>
</dbReference>
<feature type="transmembrane region" description="Helical" evidence="2">
    <location>
        <begin position="507"/>
        <end position="531"/>
    </location>
</feature>